<sequence length="304" mass="36564">MRKEKFEDQFKKLTTSEIDKIISKYSNYPMDKFIRLNIFYDQNKDKPLKVSITNQDRKNMDDFTKFRHKGYAAYSIFDIENQAFHLLMKQKPEFPPRAPDTGNKLILDYVSDAKVFLDATKNWVKKNIPNYFDEWDNIRKNLYSTSVSYRICYNLRNYVQHKMYVPISSVVVFSSDKLDYKLDIGNLVDDNQFLNKVALPKDYFKDSNNVYLKKHIVIYHNQIHYLYLLAMRKYFIAKGKNIKCWHDYFAKREFPSRLYELITTKNMLLNEGVAEFSLLDTHDTIQEFMDQLVKWKFVDFKDFV</sequence>
<evidence type="ECO:0000313" key="2">
    <source>
        <dbReference type="Proteomes" id="UP000250668"/>
    </source>
</evidence>
<dbReference type="AlphaFoldDB" id="A0AB33ZTN5"/>
<dbReference type="Proteomes" id="UP000250668">
    <property type="component" value="Unassembled WGS sequence"/>
</dbReference>
<gene>
    <name evidence="1" type="ORF">LJCM1025_06210</name>
</gene>
<organism evidence="1 2">
    <name type="scientific">Lactobacillus gasseri</name>
    <dbReference type="NCBI Taxonomy" id="1596"/>
    <lineage>
        <taxon>Bacteria</taxon>
        <taxon>Bacillati</taxon>
        <taxon>Bacillota</taxon>
        <taxon>Bacilli</taxon>
        <taxon>Lactobacillales</taxon>
        <taxon>Lactobacillaceae</taxon>
        <taxon>Lactobacillus</taxon>
    </lineage>
</organism>
<comment type="caution">
    <text evidence="1">The sequence shown here is derived from an EMBL/GenBank/DDBJ whole genome shotgun (WGS) entry which is preliminary data.</text>
</comment>
<name>A0AB33ZTN5_LACGS</name>
<dbReference type="RefSeq" id="WP_095669545.1">
    <property type="nucleotide sequence ID" value="NZ_BEXJ01000001.1"/>
</dbReference>
<protein>
    <submittedName>
        <fullName evidence="1">Uncharacterized protein</fullName>
    </submittedName>
</protein>
<accession>A0AB33ZTN5</accession>
<dbReference type="EMBL" id="BEXJ01000001">
    <property type="protein sequence ID" value="GBA95763.1"/>
    <property type="molecule type" value="Genomic_DNA"/>
</dbReference>
<reference evidence="1 2" key="1">
    <citation type="journal article" date="2018" name="Int. J. Syst. Evol. Microbiol.">
        <title>Lactobacillus paragasseri sp. nov., a sister taxon of Lactobacillus gasseri, based on whole-genome sequence analyses.</title>
        <authorList>
            <person name="Tanizawa Y."/>
            <person name="Tada I."/>
            <person name="Kobayashi H."/>
            <person name="Endo A."/>
            <person name="Maeno S."/>
            <person name="Toyoda A."/>
            <person name="Arita M."/>
            <person name="Nakamura Y."/>
            <person name="Sakamoto M."/>
            <person name="Ohkuma M."/>
            <person name="Tohno M."/>
        </authorList>
    </citation>
    <scope>NUCLEOTIDE SEQUENCE [LARGE SCALE GENOMIC DNA]</scope>
    <source>
        <strain evidence="1 2">JCM 1025</strain>
    </source>
</reference>
<proteinExistence type="predicted"/>
<evidence type="ECO:0000313" key="1">
    <source>
        <dbReference type="EMBL" id="GBA95763.1"/>
    </source>
</evidence>